<name>A0A1Y1YBS8_9PLEO</name>
<proteinExistence type="predicted"/>
<dbReference type="GO" id="GO:0016887">
    <property type="term" value="F:ATP hydrolysis activity"/>
    <property type="evidence" value="ECO:0007669"/>
    <property type="project" value="InterPro"/>
</dbReference>
<dbReference type="InterPro" id="IPR056599">
    <property type="entry name" value="AAA_lid_fung"/>
</dbReference>
<dbReference type="InterPro" id="IPR027417">
    <property type="entry name" value="P-loop_NTPase"/>
</dbReference>
<accession>A0A1Y1YBS8</accession>
<evidence type="ECO:0000256" key="1">
    <source>
        <dbReference type="SAM" id="MobiDB-lite"/>
    </source>
</evidence>
<dbReference type="CDD" id="cd19481">
    <property type="entry name" value="RecA-like_protease"/>
    <property type="match status" value="1"/>
</dbReference>
<keyword evidence="4" id="KW-1185">Reference proteome</keyword>
<dbReference type="Pfam" id="PF23232">
    <property type="entry name" value="AAA_lid_13"/>
    <property type="match status" value="1"/>
</dbReference>
<dbReference type="InterPro" id="IPR003959">
    <property type="entry name" value="ATPase_AAA_core"/>
</dbReference>
<protein>
    <submittedName>
        <fullName evidence="3">p-loop containing nucleoside triphosphate hydrolase protein</fullName>
    </submittedName>
</protein>
<dbReference type="InterPro" id="IPR003593">
    <property type="entry name" value="AAA+_ATPase"/>
</dbReference>
<reference evidence="3 4" key="1">
    <citation type="submission" date="2016-07" db="EMBL/GenBank/DDBJ databases">
        <title>Pervasive Adenine N6-methylation of Active Genes in Fungi.</title>
        <authorList>
            <consortium name="DOE Joint Genome Institute"/>
            <person name="Mondo S.J."/>
            <person name="Dannebaum R.O."/>
            <person name="Kuo R.C."/>
            <person name="Labutti K."/>
            <person name="Haridas S."/>
            <person name="Kuo A."/>
            <person name="Salamov A."/>
            <person name="Ahrendt S.R."/>
            <person name="Lipzen A."/>
            <person name="Sullivan W."/>
            <person name="Andreopoulos W.B."/>
            <person name="Clum A."/>
            <person name="Lindquist E."/>
            <person name="Daum C."/>
            <person name="Ramamoorthy G.K."/>
            <person name="Gryganskyi A."/>
            <person name="Culley D."/>
            <person name="Magnuson J.K."/>
            <person name="James T.Y."/>
            <person name="O'Malley M.A."/>
            <person name="Stajich J.E."/>
            <person name="Spatafora J.W."/>
            <person name="Visel A."/>
            <person name="Grigoriev I.V."/>
        </authorList>
    </citation>
    <scope>NUCLEOTIDE SEQUENCE [LARGE SCALE GENOMIC DNA]</scope>
    <source>
        <strain evidence="3 4">CBS 115471</strain>
    </source>
</reference>
<feature type="region of interest" description="Disordered" evidence="1">
    <location>
        <begin position="1"/>
        <end position="27"/>
    </location>
</feature>
<gene>
    <name evidence="3" type="ORF">BCR34DRAFT_579334</name>
</gene>
<dbReference type="Proteomes" id="UP000193144">
    <property type="component" value="Unassembled WGS sequence"/>
</dbReference>
<comment type="caution">
    <text evidence="3">The sequence shown here is derived from an EMBL/GenBank/DDBJ whole genome shotgun (WGS) entry which is preliminary data.</text>
</comment>
<dbReference type="OrthoDB" id="10042665at2759"/>
<keyword evidence="3" id="KW-0378">Hydrolase</keyword>
<organism evidence="3 4">
    <name type="scientific">Clohesyomyces aquaticus</name>
    <dbReference type="NCBI Taxonomy" id="1231657"/>
    <lineage>
        <taxon>Eukaryota</taxon>
        <taxon>Fungi</taxon>
        <taxon>Dikarya</taxon>
        <taxon>Ascomycota</taxon>
        <taxon>Pezizomycotina</taxon>
        <taxon>Dothideomycetes</taxon>
        <taxon>Pleosporomycetidae</taxon>
        <taxon>Pleosporales</taxon>
        <taxon>Lindgomycetaceae</taxon>
        <taxon>Clohesyomyces</taxon>
    </lineage>
</organism>
<dbReference type="GO" id="GO:0005524">
    <property type="term" value="F:ATP binding"/>
    <property type="evidence" value="ECO:0007669"/>
    <property type="project" value="InterPro"/>
</dbReference>
<evidence type="ECO:0000313" key="3">
    <source>
        <dbReference type="EMBL" id="ORX95375.1"/>
    </source>
</evidence>
<dbReference type="SUPFAM" id="SSF52540">
    <property type="entry name" value="P-loop containing nucleoside triphosphate hydrolases"/>
    <property type="match status" value="1"/>
</dbReference>
<evidence type="ECO:0000259" key="2">
    <source>
        <dbReference type="SMART" id="SM00382"/>
    </source>
</evidence>
<dbReference type="STRING" id="1231657.A0A1Y1YBS8"/>
<dbReference type="PANTHER" id="PTHR46411">
    <property type="entry name" value="FAMILY ATPASE, PUTATIVE-RELATED"/>
    <property type="match status" value="1"/>
</dbReference>
<sequence length="705" mass="78990">MPTTLKVMKPNGSTTRPTDNPPNSPNLSLSQDGAVLRIAQQLADALGIIAAGKVLPEATSMPKTPKFPAKDDLEAKARASKLAYKKVDEVWDEKAYKYKVSEPVATGEVNELEQYVFVVRVRVDRTTKDTTSYIDIKSALLRDSLRVILRDVRGISLAEDMPSVEQKVLYNFLPNLESFQGNGNGGKDATSLKHLSLLVDYINATYKSTTERLSSLLERGEITYDLLWALFKSNSDVYSICAGTGAGRCLKYIHGEEIVDPNGSAYFQIEGHYLDFDGARIGEATGWIRVDKFRGPVRISALSTYPLQFHPEADKIRSDLIQHGRTFLSLRGIHYKEYDGQAFRFDDEGKQLIYHIKGRITIDAIGFHECNSKYPRRRVNEKKRNALDLLLFGTPHKDESSQIKYVDIDPEQLGDDELVLFNPTVLGFSLSEKRFLEFAVANIRDIQWTSAPFDNVRIPDDKKEIIQGLTKSHLNRGTNDSFDDFIEGKGRGLIFLLHGPPGVGKTLTAEAIAEHYKSPLYAIAAGELGVESAKVETLLSFVFKVASRWNAIVLLDEADVFLAQRTSASTLNNSLVSVFLRQLEYYQGVLFLTTNRLQTFDEAAISRVHYGLRYSPLSPNARREIWQRLLAKASTKKGSAEYTLEDLERLARRELNGREIKNAVSTARALASNHNTCVTLQHLIIATNAIKEFQSDVTESSGMYR</sequence>
<feature type="domain" description="AAA+ ATPase" evidence="2">
    <location>
        <begin position="491"/>
        <end position="616"/>
    </location>
</feature>
<dbReference type="Gene3D" id="3.40.50.300">
    <property type="entry name" value="P-loop containing nucleotide triphosphate hydrolases"/>
    <property type="match status" value="1"/>
</dbReference>
<dbReference type="PANTHER" id="PTHR46411:SF3">
    <property type="entry name" value="AAA+ ATPASE DOMAIN-CONTAINING PROTEIN"/>
    <property type="match status" value="1"/>
</dbReference>
<dbReference type="InterPro" id="IPR054289">
    <property type="entry name" value="DUF7025"/>
</dbReference>
<dbReference type="Pfam" id="PF00004">
    <property type="entry name" value="AAA"/>
    <property type="match status" value="1"/>
</dbReference>
<dbReference type="Pfam" id="PF22942">
    <property type="entry name" value="DUF7025"/>
    <property type="match status" value="1"/>
</dbReference>
<dbReference type="SMART" id="SM00382">
    <property type="entry name" value="AAA"/>
    <property type="match status" value="1"/>
</dbReference>
<dbReference type="AlphaFoldDB" id="A0A1Y1YBS8"/>
<dbReference type="EMBL" id="MCFA01000280">
    <property type="protein sequence ID" value="ORX95375.1"/>
    <property type="molecule type" value="Genomic_DNA"/>
</dbReference>
<evidence type="ECO:0000313" key="4">
    <source>
        <dbReference type="Proteomes" id="UP000193144"/>
    </source>
</evidence>